<name>A0A1Q5TU83_9EURO</name>
<dbReference type="Pfam" id="PF12796">
    <property type="entry name" value="Ank_2"/>
    <property type="match status" value="1"/>
</dbReference>
<dbReference type="PROSITE" id="PS50088">
    <property type="entry name" value="ANK_REPEAT"/>
    <property type="match status" value="2"/>
</dbReference>
<protein>
    <submittedName>
        <fullName evidence="2">Uncharacterized protein</fullName>
    </submittedName>
</protein>
<dbReference type="InterPro" id="IPR002110">
    <property type="entry name" value="Ankyrin_rpt"/>
</dbReference>
<evidence type="ECO:0000313" key="3">
    <source>
        <dbReference type="Proteomes" id="UP000186955"/>
    </source>
</evidence>
<keyword evidence="3" id="KW-1185">Reference proteome</keyword>
<dbReference type="SUPFAM" id="SSF48403">
    <property type="entry name" value="Ankyrin repeat"/>
    <property type="match status" value="1"/>
</dbReference>
<gene>
    <name evidence="2" type="ORF">PENSUB_6801</name>
</gene>
<feature type="repeat" description="ANK" evidence="1">
    <location>
        <begin position="18"/>
        <end position="50"/>
    </location>
</feature>
<feature type="repeat" description="ANK" evidence="1">
    <location>
        <begin position="1"/>
        <end position="17"/>
    </location>
</feature>
<dbReference type="AlphaFoldDB" id="A0A1Q5TU83"/>
<dbReference type="Gene3D" id="1.25.40.20">
    <property type="entry name" value="Ankyrin repeat-containing domain"/>
    <property type="match status" value="1"/>
</dbReference>
<organism evidence="2 3">
    <name type="scientific">Penicillium subrubescens</name>
    <dbReference type="NCBI Taxonomy" id="1316194"/>
    <lineage>
        <taxon>Eukaryota</taxon>
        <taxon>Fungi</taxon>
        <taxon>Dikarya</taxon>
        <taxon>Ascomycota</taxon>
        <taxon>Pezizomycotina</taxon>
        <taxon>Eurotiomycetes</taxon>
        <taxon>Eurotiomycetidae</taxon>
        <taxon>Eurotiales</taxon>
        <taxon>Aspergillaceae</taxon>
        <taxon>Penicillium</taxon>
    </lineage>
</organism>
<keyword evidence="1" id="KW-0040">ANK repeat</keyword>
<accession>A0A1Q5TU83</accession>
<reference evidence="2 3" key="1">
    <citation type="submission" date="2016-10" db="EMBL/GenBank/DDBJ databases">
        <title>Genome sequence of the ascomycete fungus Penicillium subrubescens.</title>
        <authorList>
            <person name="De Vries R.P."/>
            <person name="Peng M."/>
            <person name="Dilokpimol A."/>
            <person name="Hilden K."/>
            <person name="Makela M.R."/>
            <person name="Grigoriev I."/>
            <person name="Riley R."/>
            <person name="Granchi Z."/>
        </authorList>
    </citation>
    <scope>NUCLEOTIDE SEQUENCE [LARGE SCALE GENOMIC DNA]</scope>
    <source>
        <strain evidence="2 3">CBS 132785</strain>
    </source>
</reference>
<dbReference type="InterPro" id="IPR036770">
    <property type="entry name" value="Ankyrin_rpt-contain_sf"/>
</dbReference>
<dbReference type="EMBL" id="MNBE01000615">
    <property type="protein sequence ID" value="OKP03792.1"/>
    <property type="molecule type" value="Genomic_DNA"/>
</dbReference>
<evidence type="ECO:0000256" key="1">
    <source>
        <dbReference type="PROSITE-ProRule" id="PRU00023"/>
    </source>
</evidence>
<comment type="caution">
    <text evidence="2">The sequence shown here is derived from an EMBL/GenBank/DDBJ whole genome shotgun (WGS) entry which is preliminary data.</text>
</comment>
<dbReference type="Proteomes" id="UP000186955">
    <property type="component" value="Unassembled WGS sequence"/>
</dbReference>
<proteinExistence type="predicted"/>
<evidence type="ECO:0000313" key="2">
    <source>
        <dbReference type="EMBL" id="OKP03792.1"/>
    </source>
</evidence>
<sequence length="71" mass="7887">MVKLLIGHGADVNVQDEQEKSALLHAARVGDVSLILTLLDCGAAIDHADRLRYTPLLLCQLYKTGLRYSYF</sequence>